<dbReference type="EMBL" id="BDGX01000026">
    <property type="protein sequence ID" value="GAV50821.1"/>
    <property type="molecule type" value="Genomic_DNA"/>
</dbReference>
<protein>
    <recommendedName>
        <fullName evidence="4">RRM domain-containing protein</fullName>
    </recommendedName>
</protein>
<evidence type="ECO:0000313" key="2">
    <source>
        <dbReference type="EMBL" id="GAV50821.1"/>
    </source>
</evidence>
<evidence type="ECO:0008006" key="4">
    <source>
        <dbReference type="Google" id="ProtNLM"/>
    </source>
</evidence>
<dbReference type="OrthoDB" id="4068661at2759"/>
<organism evidence="2 3">
    <name type="scientific">Zygosaccharomyces rouxii</name>
    <dbReference type="NCBI Taxonomy" id="4956"/>
    <lineage>
        <taxon>Eukaryota</taxon>
        <taxon>Fungi</taxon>
        <taxon>Dikarya</taxon>
        <taxon>Ascomycota</taxon>
        <taxon>Saccharomycotina</taxon>
        <taxon>Saccharomycetes</taxon>
        <taxon>Saccharomycetales</taxon>
        <taxon>Saccharomycetaceae</taxon>
        <taxon>Zygosaccharomyces</taxon>
    </lineage>
</organism>
<dbReference type="AlphaFoldDB" id="A0A1Q3A597"/>
<dbReference type="eggNOG" id="ENOG502S5CR">
    <property type="taxonomic scope" value="Eukaryota"/>
</dbReference>
<evidence type="ECO:0000256" key="1">
    <source>
        <dbReference type="SAM" id="MobiDB-lite"/>
    </source>
</evidence>
<comment type="caution">
    <text evidence="2">The sequence shown here is derived from an EMBL/GenBank/DDBJ whole genome shotgun (WGS) entry which is preliminary data.</text>
</comment>
<dbReference type="Proteomes" id="UP000187013">
    <property type="component" value="Unassembled WGS sequence"/>
</dbReference>
<feature type="region of interest" description="Disordered" evidence="1">
    <location>
        <begin position="58"/>
        <end position="98"/>
    </location>
</feature>
<feature type="compositionally biased region" description="Basic residues" evidence="1">
    <location>
        <begin position="64"/>
        <end position="77"/>
    </location>
</feature>
<gene>
    <name evidence="2" type="ORF">ZYGR_0Z02440</name>
</gene>
<feature type="compositionally biased region" description="Basic residues" evidence="1">
    <location>
        <begin position="1"/>
        <end position="14"/>
    </location>
</feature>
<proteinExistence type="predicted"/>
<feature type="region of interest" description="Disordered" evidence="1">
    <location>
        <begin position="1"/>
        <end position="40"/>
    </location>
</feature>
<sequence length="191" mass="21034">MAPNNKSHRRHNSGKKLVDRITPVGESKPERPLPKEGFKTVNGRLVSANDVGVLLREASSKLEAKKKRKSPKGKPHKTGPAPSRPKGKTSKGNPLVIHTNSDASDKLLVFYNLALGVNQDSLKTVLQKLSHTRIAKVRVRDLPSGSATANVWLVKRTTEELERVRKLFDGALVDGRTIRVTTVSDTQTMSY</sequence>
<feature type="compositionally biased region" description="Basic and acidic residues" evidence="1">
    <location>
        <begin position="27"/>
        <end position="38"/>
    </location>
</feature>
<dbReference type="CDD" id="cd00590">
    <property type="entry name" value="RRM_SF"/>
    <property type="match status" value="1"/>
</dbReference>
<accession>A0A1Q3A597</accession>
<evidence type="ECO:0000313" key="3">
    <source>
        <dbReference type="Proteomes" id="UP000187013"/>
    </source>
</evidence>
<reference evidence="2 3" key="1">
    <citation type="submission" date="2016-08" db="EMBL/GenBank/DDBJ databases">
        <title>Draft genome sequence of allopolyploid Zygosaccharomyces rouxii.</title>
        <authorList>
            <person name="Watanabe J."/>
            <person name="Uehara K."/>
            <person name="Mogi Y."/>
            <person name="Tsukioka Y."/>
        </authorList>
    </citation>
    <scope>NUCLEOTIDE SEQUENCE [LARGE SCALE GENOMIC DNA]</scope>
    <source>
        <strain evidence="2 3">NBRC 110957</strain>
    </source>
</reference>
<name>A0A1Q3A597_ZYGRO</name>